<dbReference type="GO" id="GO:0016491">
    <property type="term" value="F:oxidoreductase activity"/>
    <property type="evidence" value="ECO:0007669"/>
    <property type="project" value="InterPro"/>
</dbReference>
<reference evidence="7 8" key="1">
    <citation type="submission" date="2017-04" db="EMBL/GenBank/DDBJ databases">
        <authorList>
            <person name="Afonso C.L."/>
            <person name="Miller P.J."/>
            <person name="Scott M.A."/>
            <person name="Spackman E."/>
            <person name="Goraichik I."/>
            <person name="Dimitrov K.M."/>
            <person name="Suarez D.L."/>
            <person name="Swayne D.E."/>
        </authorList>
    </citation>
    <scope>NUCLEOTIDE SEQUENCE [LARGE SCALE GENOMIC DNA]</scope>
    <source>
        <strain evidence="7 8">DSM 19625</strain>
    </source>
</reference>
<dbReference type="AlphaFoldDB" id="A0A1W2F0E4"/>
<dbReference type="PANTHER" id="PTHR42852:SF6">
    <property type="entry name" value="THIOL:DISULFIDE INTERCHANGE PROTEIN DSBE"/>
    <property type="match status" value="1"/>
</dbReference>
<keyword evidence="2" id="KW-0201">Cytochrome c-type biogenesis</keyword>
<keyword evidence="3" id="KW-1015">Disulfide bond</keyword>
<feature type="signal peptide" evidence="5">
    <location>
        <begin position="1"/>
        <end position="20"/>
    </location>
</feature>
<dbReference type="RefSeq" id="WP_084291796.1">
    <property type="nucleotide sequence ID" value="NZ_FWYB01000018.1"/>
</dbReference>
<dbReference type="Proteomes" id="UP000192678">
    <property type="component" value="Unassembled WGS sequence"/>
</dbReference>
<evidence type="ECO:0000256" key="5">
    <source>
        <dbReference type="SAM" id="SignalP"/>
    </source>
</evidence>
<dbReference type="InterPro" id="IPR013740">
    <property type="entry name" value="Redoxin"/>
</dbReference>
<dbReference type="STRING" id="475255.SAMN04488101_11859"/>
<keyword evidence="5" id="KW-0732">Signal</keyword>
<keyword evidence="4" id="KW-0676">Redox-active center</keyword>
<proteinExistence type="predicted"/>
<organism evidence="7 8">
    <name type="scientific">Pedobacter nyackensis</name>
    <dbReference type="NCBI Taxonomy" id="475255"/>
    <lineage>
        <taxon>Bacteria</taxon>
        <taxon>Pseudomonadati</taxon>
        <taxon>Bacteroidota</taxon>
        <taxon>Sphingobacteriia</taxon>
        <taxon>Sphingobacteriales</taxon>
        <taxon>Sphingobacteriaceae</taxon>
        <taxon>Pedobacter</taxon>
    </lineage>
</organism>
<sequence length="381" mass="44374">MKSFIIAASFLLLFSGMVSGHTLTSGHSVFEQRENLAVDTLKRKILKAWNSELFWKGDINMENFEKEVLNCRERAAVLVKQQPLKATENKVFADFVELSARRNFVRNQKDRSALPQSFYDLLKVLSINDPLFQNKETREFSNFFNAYVAMLHYRSGKPEPTMYDQSKYALNHLKNEELKTDFVGMNIFSSNNYHMMGAEMVDLIRDVNRLSKDESFKKKVNEQLALYSPIMAGKPVPDFELPDQHGKMMKLSDFKGKAVIIDMWATWCSVCIKEMPYFDAVKKEMKGRKDVVFMTIGWEQTDAIPKWRKFVKEKKLEGIQLISERKKNEADNRDNLEQKLMLHVMPRYIFIDKQGKFVDSYGPYPSKPGFKEMLLKTIAKN</sequence>
<keyword evidence="8" id="KW-1185">Reference proteome</keyword>
<comment type="subcellular location">
    <subcellularLocation>
        <location evidence="1">Cell envelope</location>
    </subcellularLocation>
</comment>
<dbReference type="GO" id="GO:0017004">
    <property type="term" value="P:cytochrome complex assembly"/>
    <property type="evidence" value="ECO:0007669"/>
    <property type="project" value="UniProtKB-KW"/>
</dbReference>
<name>A0A1W2F0E4_9SPHI</name>
<evidence type="ECO:0000256" key="1">
    <source>
        <dbReference type="ARBA" id="ARBA00004196"/>
    </source>
</evidence>
<evidence type="ECO:0000313" key="7">
    <source>
        <dbReference type="EMBL" id="SMD15391.1"/>
    </source>
</evidence>
<dbReference type="InterPro" id="IPR036249">
    <property type="entry name" value="Thioredoxin-like_sf"/>
</dbReference>
<dbReference type="OrthoDB" id="739170at2"/>
<evidence type="ECO:0000256" key="3">
    <source>
        <dbReference type="ARBA" id="ARBA00023157"/>
    </source>
</evidence>
<dbReference type="SUPFAM" id="SSF52833">
    <property type="entry name" value="Thioredoxin-like"/>
    <property type="match status" value="1"/>
</dbReference>
<evidence type="ECO:0000256" key="2">
    <source>
        <dbReference type="ARBA" id="ARBA00022748"/>
    </source>
</evidence>
<feature type="domain" description="Thioredoxin" evidence="6">
    <location>
        <begin position="230"/>
        <end position="381"/>
    </location>
</feature>
<evidence type="ECO:0000256" key="4">
    <source>
        <dbReference type="ARBA" id="ARBA00023284"/>
    </source>
</evidence>
<dbReference type="EMBL" id="FWYB01000018">
    <property type="protein sequence ID" value="SMD15391.1"/>
    <property type="molecule type" value="Genomic_DNA"/>
</dbReference>
<evidence type="ECO:0000259" key="6">
    <source>
        <dbReference type="PROSITE" id="PS51352"/>
    </source>
</evidence>
<dbReference type="PROSITE" id="PS51352">
    <property type="entry name" value="THIOREDOXIN_2"/>
    <property type="match status" value="1"/>
</dbReference>
<feature type="chain" id="PRO_5012190502" evidence="5">
    <location>
        <begin position="21"/>
        <end position="381"/>
    </location>
</feature>
<dbReference type="CDD" id="cd02966">
    <property type="entry name" value="TlpA_like_family"/>
    <property type="match status" value="1"/>
</dbReference>
<dbReference type="Pfam" id="PF08534">
    <property type="entry name" value="Redoxin"/>
    <property type="match status" value="1"/>
</dbReference>
<dbReference type="InterPro" id="IPR013766">
    <property type="entry name" value="Thioredoxin_domain"/>
</dbReference>
<evidence type="ECO:0000313" key="8">
    <source>
        <dbReference type="Proteomes" id="UP000192678"/>
    </source>
</evidence>
<protein>
    <submittedName>
        <fullName evidence="7">Peroxiredoxin</fullName>
    </submittedName>
</protein>
<accession>A0A1W2F0E4</accession>
<dbReference type="Gene3D" id="3.40.30.10">
    <property type="entry name" value="Glutaredoxin"/>
    <property type="match status" value="1"/>
</dbReference>
<dbReference type="GO" id="GO:0030313">
    <property type="term" value="C:cell envelope"/>
    <property type="evidence" value="ECO:0007669"/>
    <property type="project" value="UniProtKB-SubCell"/>
</dbReference>
<dbReference type="PANTHER" id="PTHR42852">
    <property type="entry name" value="THIOL:DISULFIDE INTERCHANGE PROTEIN DSBE"/>
    <property type="match status" value="1"/>
</dbReference>
<dbReference type="InterPro" id="IPR050553">
    <property type="entry name" value="Thioredoxin_ResA/DsbE_sf"/>
</dbReference>
<gene>
    <name evidence="7" type="ORF">SAMN04488101_11859</name>
</gene>